<comment type="caution">
    <text evidence="1">The sequence shown here is derived from an EMBL/GenBank/DDBJ whole genome shotgun (WGS) entry which is preliminary data.</text>
</comment>
<organism evidence="1 2">
    <name type="scientific">Elstera cyanobacteriorum</name>
    <dbReference type="NCBI Taxonomy" id="2022747"/>
    <lineage>
        <taxon>Bacteria</taxon>
        <taxon>Pseudomonadati</taxon>
        <taxon>Pseudomonadota</taxon>
        <taxon>Alphaproteobacteria</taxon>
        <taxon>Rhodospirillales</taxon>
        <taxon>Rhodospirillaceae</taxon>
        <taxon>Elstera</taxon>
    </lineage>
</organism>
<dbReference type="AlphaFoldDB" id="A0A255XTR5"/>
<dbReference type="EMBL" id="NOXS01000030">
    <property type="protein sequence ID" value="OYQ19825.1"/>
    <property type="molecule type" value="Genomic_DNA"/>
</dbReference>
<reference evidence="1 2" key="1">
    <citation type="submission" date="2017-07" db="EMBL/GenBank/DDBJ databases">
        <title>Elstera cyanobacteriorum sp. nov., a novel bacterium isolated from cyanobacterial aggregates in a eutrophic lake.</title>
        <authorList>
            <person name="Cai H."/>
        </authorList>
    </citation>
    <scope>NUCLEOTIDE SEQUENCE [LARGE SCALE GENOMIC DNA]</scope>
    <source>
        <strain evidence="1 2">TH019</strain>
    </source>
</reference>
<dbReference type="Proteomes" id="UP000216361">
    <property type="component" value="Unassembled WGS sequence"/>
</dbReference>
<name>A0A255XTR5_9PROT</name>
<evidence type="ECO:0000313" key="2">
    <source>
        <dbReference type="Proteomes" id="UP000216361"/>
    </source>
</evidence>
<proteinExistence type="predicted"/>
<dbReference type="RefSeq" id="WP_094408244.1">
    <property type="nucleotide sequence ID" value="NZ_BMJZ01000006.1"/>
</dbReference>
<keyword evidence="2" id="KW-1185">Reference proteome</keyword>
<sequence length="492" mass="55223">MAKLDQDIRTRFARRTGDISAFLQQWIRLDDAQAMFFGNRGVKGENYLQFCLANGDIDMALPIARMCAFYAESTDAERIAGYLNHIDAEGNDIWHYLADNLKESEDDDSLAIAQLLVQLEIDYCRKNDADESPLARLLVPTPRWPSVNSMLLAKQLTIEEIEASFPKHVTESEQIKAEIMAGIFFSDLADNDARLASNMVYFASHPKSEMPDRLAIGRALFEYAGGKRSETVLMKMIETEHKEVFEKALEFLYSLSDQVCKAMAKGDNQLAKAQAQAYLYRRIGRRNRIFQGVLMKAVIADRPSYISSLLRLLVNEPVVVTKQNAKGETERELLVMDKTSPSPANPALSLLLQQDARGNLAFHQAVLMNRADCLRKLFYGLSLVDVHAILCRIPNRFNLTVADLLSQQAAFQKLSIEVKAKRMTIEDAQQWMAQIKAVDRRIIEFLAEAIKKAEDVIQRTGGAKAAKPTFDLARVPTVVLAMQNAQATAARA</sequence>
<accession>A0A255XTR5</accession>
<protein>
    <submittedName>
        <fullName evidence="1">Uncharacterized protein</fullName>
    </submittedName>
</protein>
<evidence type="ECO:0000313" key="1">
    <source>
        <dbReference type="EMBL" id="OYQ19825.1"/>
    </source>
</evidence>
<gene>
    <name evidence="1" type="ORF">CHR90_06810</name>
</gene>